<sequence length="60" mass="7268">MSKNQPIFILLEFKVMEYKRIQRVYGLDSNTEYNVEFKKGKINLDFLFRFVSRQNESVCL</sequence>
<gene>
    <name evidence="1" type="ORF">Pbs1_28720</name>
</gene>
<name>A0AB33L5R8_9FLAO</name>
<accession>A0AB33L5R8</accession>
<evidence type="ECO:0000313" key="1">
    <source>
        <dbReference type="EMBL" id="BFP69529.1"/>
    </source>
</evidence>
<protein>
    <submittedName>
        <fullName evidence="1">Uncharacterized protein</fullName>
    </submittedName>
</protein>
<dbReference type="AlphaFoldDB" id="A0AB33L5R8"/>
<dbReference type="EMBL" id="AP035888">
    <property type="protein sequence ID" value="BFP69529.1"/>
    <property type="molecule type" value="Genomic_DNA"/>
</dbReference>
<organism evidence="1">
    <name type="scientific">Tenacibaculum sp. Pbs-1</name>
    <dbReference type="NCBI Taxonomy" id="3238748"/>
    <lineage>
        <taxon>Bacteria</taxon>
        <taxon>Pseudomonadati</taxon>
        <taxon>Bacteroidota</taxon>
        <taxon>Flavobacteriia</taxon>
        <taxon>Flavobacteriales</taxon>
        <taxon>Flavobacteriaceae</taxon>
        <taxon>Tenacibaculum</taxon>
    </lineage>
</organism>
<proteinExistence type="predicted"/>
<reference evidence="1" key="1">
    <citation type="submission" date="2024-08" db="EMBL/GenBank/DDBJ databases">
        <title>Whole genome sequence of Tenacibaculum sp. strain pbs-1 associated with black-spot shell disease in Akoya pearl oysters.</title>
        <authorList>
            <person name="Sakatoku A."/>
            <person name="Suzuki T."/>
            <person name="Hatano K."/>
            <person name="Seki M."/>
            <person name="Tanaka D."/>
            <person name="Nakamura S."/>
            <person name="Suzuki N."/>
            <person name="Isshiki T."/>
        </authorList>
    </citation>
    <scope>NUCLEOTIDE SEQUENCE</scope>
    <source>
        <strain evidence="1">Pbs-1</strain>
    </source>
</reference>